<dbReference type="AlphaFoldDB" id="A0A3B0Y4U8"/>
<protein>
    <submittedName>
        <fullName evidence="1">Uncharacterized protein</fullName>
    </submittedName>
</protein>
<proteinExistence type="predicted"/>
<name>A0A3B0Y4U8_9ZZZZ</name>
<evidence type="ECO:0000313" key="1">
    <source>
        <dbReference type="EMBL" id="VAW74631.1"/>
    </source>
</evidence>
<gene>
    <name evidence="1" type="ORF">MNBD_GAMMA12-3522</name>
</gene>
<reference evidence="1" key="1">
    <citation type="submission" date="2018-06" db="EMBL/GenBank/DDBJ databases">
        <authorList>
            <person name="Zhirakovskaya E."/>
        </authorList>
    </citation>
    <scope>NUCLEOTIDE SEQUENCE</scope>
</reference>
<accession>A0A3B0Y4U8</accession>
<dbReference type="EMBL" id="UOFL01000060">
    <property type="protein sequence ID" value="VAW74631.1"/>
    <property type="molecule type" value="Genomic_DNA"/>
</dbReference>
<organism evidence="1">
    <name type="scientific">hydrothermal vent metagenome</name>
    <dbReference type="NCBI Taxonomy" id="652676"/>
    <lineage>
        <taxon>unclassified sequences</taxon>
        <taxon>metagenomes</taxon>
        <taxon>ecological metagenomes</taxon>
    </lineage>
</organism>
<sequence>MRLIHKSSFRFVSVFLLIVISSPGSASQDPPVFPLAVYNNLNTTLMGGLDSSTLSKLDLLPPQHNGERALVYYHEPTKKLVTFIQLKDKGVIVAIMSAKNSGQTSTASQSKIYSSVSQMFIDMFPGQAVPEFILETSVASHGGYFTTNSFDANCSFEVDGPVFDDFWAMLGWSKHHYYNSVVTISTIALFASDMKTHLCHDHSHSKGGFLVNQPTHQLWIELPNKRTRRTGQYDIYPMVSQYVLPSRRSLFQIFSSSRRWRARAKKGPINTGVMRLGIMAP</sequence>